<evidence type="ECO:0000313" key="16">
    <source>
        <dbReference type="EMBL" id="SPO38809.1"/>
    </source>
</evidence>
<dbReference type="InterPro" id="IPR003651">
    <property type="entry name" value="Endonuclease3_FeS-loop_motif"/>
</dbReference>
<keyword evidence="17" id="KW-1185">Reference proteome</keyword>
<feature type="region of interest" description="Disordered" evidence="14">
    <location>
        <begin position="369"/>
        <end position="397"/>
    </location>
</feature>
<keyword evidence="13" id="KW-0326">Glycosidase</keyword>
<dbReference type="FunFam" id="1.10.340.30:FF:000002">
    <property type="entry name" value="Adenine DNA glycosylase"/>
    <property type="match status" value="1"/>
</dbReference>
<gene>
    <name evidence="16" type="ORF">PSFLO_04288</name>
</gene>
<evidence type="ECO:0000256" key="3">
    <source>
        <dbReference type="ARBA" id="ARBA00008343"/>
    </source>
</evidence>
<evidence type="ECO:0000259" key="15">
    <source>
        <dbReference type="SMART" id="SM00478"/>
    </source>
</evidence>
<dbReference type="GO" id="GO:0035485">
    <property type="term" value="F:adenine/guanine mispair binding"/>
    <property type="evidence" value="ECO:0007669"/>
    <property type="project" value="TreeGrafter"/>
</dbReference>
<evidence type="ECO:0000256" key="2">
    <source>
        <dbReference type="ARBA" id="ARBA00001966"/>
    </source>
</evidence>
<evidence type="ECO:0000256" key="9">
    <source>
        <dbReference type="ARBA" id="ARBA00022801"/>
    </source>
</evidence>
<dbReference type="GO" id="GO:0000701">
    <property type="term" value="F:purine-specific mismatch base pair DNA N-glycosylase activity"/>
    <property type="evidence" value="ECO:0007669"/>
    <property type="project" value="UniProtKB-EC"/>
</dbReference>
<proteinExistence type="inferred from homology"/>
<evidence type="ECO:0000256" key="13">
    <source>
        <dbReference type="ARBA" id="ARBA00023295"/>
    </source>
</evidence>
<evidence type="ECO:0000256" key="14">
    <source>
        <dbReference type="SAM" id="MobiDB-lite"/>
    </source>
</evidence>
<dbReference type="InterPro" id="IPR023170">
    <property type="entry name" value="HhH_base_excis_C"/>
</dbReference>
<dbReference type="PANTHER" id="PTHR42944">
    <property type="entry name" value="ADENINE DNA GLYCOSYLASE"/>
    <property type="match status" value="1"/>
</dbReference>
<comment type="catalytic activity">
    <reaction evidence="1">
        <text>Hydrolyzes free adenine bases from 7,8-dihydro-8-oxoguanine:adenine mismatched double-stranded DNA, leaving an apurinic site.</text>
        <dbReference type="EC" id="3.2.2.31"/>
    </reaction>
</comment>
<keyword evidence="6" id="KW-0004">4Fe-4S</keyword>
<evidence type="ECO:0000256" key="5">
    <source>
        <dbReference type="ARBA" id="ARBA00022023"/>
    </source>
</evidence>
<dbReference type="InterPro" id="IPR011257">
    <property type="entry name" value="DNA_glycosylase"/>
</dbReference>
<feature type="region of interest" description="Disordered" evidence="14">
    <location>
        <begin position="614"/>
        <end position="653"/>
    </location>
</feature>
<dbReference type="InterPro" id="IPR015797">
    <property type="entry name" value="NUDIX_hydrolase-like_dom_sf"/>
</dbReference>
<evidence type="ECO:0000256" key="8">
    <source>
        <dbReference type="ARBA" id="ARBA00022763"/>
    </source>
</evidence>
<dbReference type="GO" id="GO:0005634">
    <property type="term" value="C:nucleus"/>
    <property type="evidence" value="ECO:0007669"/>
    <property type="project" value="TreeGrafter"/>
</dbReference>
<evidence type="ECO:0000256" key="7">
    <source>
        <dbReference type="ARBA" id="ARBA00022723"/>
    </source>
</evidence>
<dbReference type="SUPFAM" id="SSF48150">
    <property type="entry name" value="DNA-glycosylase"/>
    <property type="match status" value="1"/>
</dbReference>
<dbReference type="GO" id="GO:0006298">
    <property type="term" value="P:mismatch repair"/>
    <property type="evidence" value="ECO:0007669"/>
    <property type="project" value="TreeGrafter"/>
</dbReference>
<evidence type="ECO:0000313" key="17">
    <source>
        <dbReference type="Proteomes" id="UP000323386"/>
    </source>
</evidence>
<evidence type="ECO:0000256" key="10">
    <source>
        <dbReference type="ARBA" id="ARBA00023004"/>
    </source>
</evidence>
<evidence type="ECO:0000256" key="4">
    <source>
        <dbReference type="ARBA" id="ARBA00012045"/>
    </source>
</evidence>
<organism evidence="16 17">
    <name type="scientific">Pseudozyma flocculosa</name>
    <dbReference type="NCBI Taxonomy" id="84751"/>
    <lineage>
        <taxon>Eukaryota</taxon>
        <taxon>Fungi</taxon>
        <taxon>Dikarya</taxon>
        <taxon>Basidiomycota</taxon>
        <taxon>Ustilaginomycotina</taxon>
        <taxon>Ustilaginomycetes</taxon>
        <taxon>Ustilaginales</taxon>
        <taxon>Ustilaginaceae</taxon>
        <taxon>Pseudozyma</taxon>
    </lineage>
</organism>
<dbReference type="GO" id="GO:0034039">
    <property type="term" value="F:8-oxo-7,8-dihydroguanine DNA N-glycosylase activity"/>
    <property type="evidence" value="ECO:0007669"/>
    <property type="project" value="TreeGrafter"/>
</dbReference>
<keyword evidence="7" id="KW-0479">Metal-binding</keyword>
<dbReference type="GO" id="GO:0051539">
    <property type="term" value="F:4 iron, 4 sulfur cluster binding"/>
    <property type="evidence" value="ECO:0007669"/>
    <property type="project" value="UniProtKB-KW"/>
</dbReference>
<evidence type="ECO:0000256" key="1">
    <source>
        <dbReference type="ARBA" id="ARBA00000843"/>
    </source>
</evidence>
<dbReference type="Gene3D" id="1.10.340.30">
    <property type="entry name" value="Hypothetical protein, domain 2"/>
    <property type="match status" value="1"/>
</dbReference>
<sequence length="690" mass="74353">MPVSRRKKPSAASDSEYDGDDGSLDSARPAKAARRSAAAGTKVRLDAAIAAAEPGWPRLPAQPGRRHGASYHRPQMLDDNTATTSLLEWFEGVSKDRQMPWRQEWIDPTAGSSGSVEQLLRVRAYQVWISEIMLQQTRVETVKSYWTSWMAKWPTIEALAAAQADEVLSAWRGLGYYSRATRIHTAAKKVVDDAHLQGMLPQLPEELEKQVPGVGRYTAGAISSIVFGHAVPILDGNVARVLSRQMALYANPKAKETTDLLWLAADLLVKHAVAAGSEGGGGKKVPDGIPARSRIPGQWNQALMELGSTMCTPKPNCQACPIRATCLAYAEGQDIALKESEMRVGFSVPSEIADIEDVCTLCEPIPSDEVDGESGEAMPANEAGATGKKTATGTTAAAQRRGLRQSMLNFGGARKTEGNGVKHAGSTKAPLTASQLERIEGHVKLFPMKAVKKQVRREECLVCVVRRPAGATSALASTSTSTSTTVRKARKASATATAGTSWEYLIEQRPDTGLLASMWQFPSLTTLVEDGEHKAETYPARQSKDVVRRFASTVLRRHAAAAAAAAAHPDDRNGAPRHVTIATTTKLGEVSHVFSHLRLLMHLFVVTLSPAAEADPEPSLDKVDKDDDDDDELEPDKSGADKTTTKNKNFGTGMHYRAPARWASEAEVEAESLGTGMRNCWALVQAHGSA</sequence>
<dbReference type="Proteomes" id="UP000323386">
    <property type="component" value="Unassembled WGS sequence"/>
</dbReference>
<feature type="compositionally biased region" description="Low complexity" evidence="14">
    <location>
        <begin position="27"/>
        <end position="39"/>
    </location>
</feature>
<dbReference type="InterPro" id="IPR003265">
    <property type="entry name" value="HhH-GPD_domain"/>
</dbReference>
<evidence type="ECO:0000256" key="6">
    <source>
        <dbReference type="ARBA" id="ARBA00022485"/>
    </source>
</evidence>
<protein>
    <recommendedName>
        <fullName evidence="5">Adenine DNA glycosylase</fullName>
        <ecNumber evidence="4">3.2.2.31</ecNumber>
    </recommendedName>
</protein>
<dbReference type="Pfam" id="PF00730">
    <property type="entry name" value="HhH-GPD"/>
    <property type="match status" value="1"/>
</dbReference>
<dbReference type="Pfam" id="PF14815">
    <property type="entry name" value="NUDIX_4"/>
    <property type="match status" value="1"/>
</dbReference>
<accession>A0A5C3F5V1</accession>
<name>A0A5C3F5V1_9BASI</name>
<dbReference type="AlphaFoldDB" id="A0A5C3F5V1"/>
<feature type="compositionally biased region" description="Low complexity" evidence="14">
    <location>
        <begin position="383"/>
        <end position="397"/>
    </location>
</feature>
<keyword evidence="10" id="KW-0408">Iron</keyword>
<comment type="cofactor">
    <cofactor evidence="2">
        <name>[4Fe-4S] cluster</name>
        <dbReference type="ChEBI" id="CHEBI:49883"/>
    </cofactor>
</comment>
<dbReference type="Gene3D" id="3.90.79.10">
    <property type="entry name" value="Nucleoside Triphosphate Pyrophosphohydrolase"/>
    <property type="match status" value="1"/>
</dbReference>
<feature type="region of interest" description="Disordered" evidence="14">
    <location>
        <begin position="1"/>
        <end position="39"/>
    </location>
</feature>
<dbReference type="InterPro" id="IPR029119">
    <property type="entry name" value="MutY_C"/>
</dbReference>
<dbReference type="CDD" id="cd03431">
    <property type="entry name" value="NUDIX_DNA_Glycosylase_C-MutY"/>
    <property type="match status" value="1"/>
</dbReference>
<dbReference type="EMBL" id="OOIP01000011">
    <property type="protein sequence ID" value="SPO38809.1"/>
    <property type="molecule type" value="Genomic_DNA"/>
</dbReference>
<keyword evidence="8" id="KW-0227">DNA damage</keyword>
<feature type="compositionally biased region" description="Basic and acidic residues" evidence="14">
    <location>
        <begin position="635"/>
        <end position="644"/>
    </location>
</feature>
<dbReference type="SUPFAM" id="SSF55811">
    <property type="entry name" value="Nudix"/>
    <property type="match status" value="1"/>
</dbReference>
<keyword evidence="12" id="KW-0234">DNA repair</keyword>
<dbReference type="GO" id="GO:0032357">
    <property type="term" value="F:oxidized purine DNA binding"/>
    <property type="evidence" value="ECO:0007669"/>
    <property type="project" value="TreeGrafter"/>
</dbReference>
<dbReference type="InterPro" id="IPR044298">
    <property type="entry name" value="MIG/MutY"/>
</dbReference>
<dbReference type="Gene3D" id="1.10.1670.10">
    <property type="entry name" value="Helix-hairpin-Helix base-excision DNA repair enzymes (C-terminal)"/>
    <property type="match status" value="1"/>
</dbReference>
<dbReference type="EC" id="3.2.2.31" evidence="4"/>
<dbReference type="GO" id="GO:0006285">
    <property type="term" value="P:base-excision repair, AP site formation"/>
    <property type="evidence" value="ECO:0007669"/>
    <property type="project" value="UniProtKB-ARBA"/>
</dbReference>
<feature type="domain" description="HhH-GPD" evidence="15">
    <location>
        <begin position="133"/>
        <end position="309"/>
    </location>
</feature>
<keyword evidence="11" id="KW-0411">Iron-sulfur</keyword>
<dbReference type="SMART" id="SM00478">
    <property type="entry name" value="ENDO3c"/>
    <property type="match status" value="1"/>
</dbReference>
<reference evidence="16 17" key="1">
    <citation type="submission" date="2018-03" db="EMBL/GenBank/DDBJ databases">
        <authorList>
            <person name="Guldener U."/>
        </authorList>
    </citation>
    <scope>NUCLEOTIDE SEQUENCE [LARGE SCALE GENOMIC DNA]</scope>
    <source>
        <strain evidence="16 17">DAOM196992</strain>
    </source>
</reference>
<keyword evidence="9" id="KW-0378">Hydrolase</keyword>
<dbReference type="CDD" id="cd00056">
    <property type="entry name" value="ENDO3c"/>
    <property type="match status" value="1"/>
</dbReference>
<dbReference type="PANTHER" id="PTHR42944:SF1">
    <property type="entry name" value="ADENINE DNA GLYCOSYLASE"/>
    <property type="match status" value="1"/>
</dbReference>
<dbReference type="GO" id="GO:0046872">
    <property type="term" value="F:metal ion binding"/>
    <property type="evidence" value="ECO:0007669"/>
    <property type="project" value="UniProtKB-KW"/>
</dbReference>
<feature type="region of interest" description="Disordered" evidence="14">
    <location>
        <begin position="54"/>
        <end position="76"/>
    </location>
</feature>
<dbReference type="OrthoDB" id="10248838at2759"/>
<evidence type="ECO:0000256" key="11">
    <source>
        <dbReference type="ARBA" id="ARBA00023014"/>
    </source>
</evidence>
<comment type="similarity">
    <text evidence="3">Belongs to the Nth/MutY family.</text>
</comment>
<evidence type="ECO:0000256" key="12">
    <source>
        <dbReference type="ARBA" id="ARBA00023204"/>
    </source>
</evidence>
<dbReference type="SMART" id="SM00525">
    <property type="entry name" value="FES"/>
    <property type="match status" value="1"/>
</dbReference>